<feature type="compositionally biased region" description="Polar residues" evidence="1">
    <location>
        <begin position="338"/>
        <end position="351"/>
    </location>
</feature>
<dbReference type="AlphaFoldDB" id="A0A0A1ULV6"/>
<feature type="region of interest" description="Disordered" evidence="1">
    <location>
        <begin position="267"/>
        <end position="291"/>
    </location>
</feature>
<proteinExistence type="predicted"/>
<feature type="region of interest" description="Disordered" evidence="1">
    <location>
        <begin position="308"/>
        <end position="380"/>
    </location>
</feature>
<sequence length="380" mass="41999">MDEWLIMRFLVWQISKMSTFRKVQNASVRSPSPAATAFHSFAPGIAFNSTSDGGAEAASYNVARVYTIQQLDSFMEVVDVLPHPYREALRLGLTGLYKLSDKVRKATSALEGLQAHETKKTWPAQLMGCNPLNFQCSAEFEATSGAAEFCSWFEQVNIKYKEQCLKKAIKLKSAEVRTLQEQLSPGIWLDEFQQILKKTFDDGPARETFPVPVPVDSGEARIDYWTDPTVKKVYNQVKVEILYIGHAVIRIAKVKQAVSKEVAAKKQNLKNKADEEMADGTNKPGPSMSMKDIQDLIDKSVATKLKEKANVAAKTSKHGPHKAPYPQQKSGKKAPNAPLTSQKALTLKSNESGGGQKKGKGKRVVSESAPKPKGKRSKQD</sequence>
<evidence type="ECO:0000256" key="1">
    <source>
        <dbReference type="SAM" id="MobiDB-lite"/>
    </source>
</evidence>
<dbReference type="EMBL" id="JATN01000321">
    <property type="protein sequence ID" value="EUC59358.1"/>
    <property type="molecule type" value="Genomic_DNA"/>
</dbReference>
<dbReference type="OrthoDB" id="3313188at2759"/>
<gene>
    <name evidence="2" type="ORF">RSOL_310430</name>
</gene>
<dbReference type="Proteomes" id="UP000030108">
    <property type="component" value="Unassembled WGS sequence"/>
</dbReference>
<accession>A0A0A1ULV6</accession>
<name>A0A0A1ULV6_9AGAM</name>
<evidence type="ECO:0000313" key="2">
    <source>
        <dbReference type="EMBL" id="EUC59358.1"/>
    </source>
</evidence>
<protein>
    <submittedName>
        <fullName evidence="2">Uncharacterized protein</fullName>
    </submittedName>
</protein>
<reference evidence="3" key="1">
    <citation type="journal article" date="2014" name="Genome Announc.">
        <title>Draft genome sequence of the plant-pathogenic soil fungus Rhizoctonia solani anastomosis group 3 strain Rhs1AP.</title>
        <authorList>
            <person name="Cubeta M.A."/>
            <person name="Thomas E."/>
            <person name="Dean R.A."/>
            <person name="Jabaji S."/>
            <person name="Neate S.M."/>
            <person name="Tavantzis S."/>
            <person name="Toda T."/>
            <person name="Vilgalys R."/>
            <person name="Bharathan N."/>
            <person name="Fedorova-Abrams N."/>
            <person name="Pakala S.B."/>
            <person name="Pakala S.M."/>
            <person name="Zafar N."/>
            <person name="Joardar V."/>
            <person name="Losada L."/>
            <person name="Nierman W.C."/>
        </authorList>
    </citation>
    <scope>NUCLEOTIDE SEQUENCE [LARGE SCALE GENOMIC DNA]</scope>
    <source>
        <strain evidence="3">AG-3</strain>
    </source>
</reference>
<feature type="non-terminal residue" evidence="2">
    <location>
        <position position="380"/>
    </location>
</feature>
<evidence type="ECO:0000313" key="3">
    <source>
        <dbReference type="Proteomes" id="UP000030108"/>
    </source>
</evidence>
<organism evidence="2 3">
    <name type="scientific">Rhizoctonia solani AG-3 Rhs1AP</name>
    <dbReference type="NCBI Taxonomy" id="1086054"/>
    <lineage>
        <taxon>Eukaryota</taxon>
        <taxon>Fungi</taxon>
        <taxon>Dikarya</taxon>
        <taxon>Basidiomycota</taxon>
        <taxon>Agaricomycotina</taxon>
        <taxon>Agaricomycetes</taxon>
        <taxon>Cantharellales</taxon>
        <taxon>Ceratobasidiaceae</taxon>
        <taxon>Rhizoctonia</taxon>
    </lineage>
</organism>
<comment type="caution">
    <text evidence="2">The sequence shown here is derived from an EMBL/GenBank/DDBJ whole genome shotgun (WGS) entry which is preliminary data.</text>
</comment>